<feature type="domain" description="Alpha/beta hydrolase fold-3" evidence="1">
    <location>
        <begin position="23"/>
        <end position="108"/>
    </location>
</feature>
<evidence type="ECO:0000259" key="1">
    <source>
        <dbReference type="Pfam" id="PF07859"/>
    </source>
</evidence>
<gene>
    <name evidence="2" type="ORF">CA983_05680</name>
</gene>
<dbReference type="AlphaFoldDB" id="A0A243S903"/>
<dbReference type="InterPro" id="IPR013094">
    <property type="entry name" value="AB_hydrolase_3"/>
</dbReference>
<organism evidence="2 3">
    <name type="scientific">Streptomyces swartbergensis</name>
    <dbReference type="NCBI Taxonomy" id="487165"/>
    <lineage>
        <taxon>Bacteria</taxon>
        <taxon>Bacillati</taxon>
        <taxon>Actinomycetota</taxon>
        <taxon>Actinomycetes</taxon>
        <taxon>Kitasatosporales</taxon>
        <taxon>Streptomycetaceae</taxon>
        <taxon>Streptomyces</taxon>
    </lineage>
</organism>
<dbReference type="InterPro" id="IPR029058">
    <property type="entry name" value="AB_hydrolase_fold"/>
</dbReference>
<protein>
    <recommendedName>
        <fullName evidence="1">Alpha/beta hydrolase fold-3 domain-containing protein</fullName>
    </recommendedName>
</protein>
<name>A0A243S903_9ACTN</name>
<dbReference type="SUPFAM" id="SSF53474">
    <property type="entry name" value="alpha/beta-Hydrolases"/>
    <property type="match status" value="1"/>
</dbReference>
<dbReference type="RefSeq" id="WP_086599781.1">
    <property type="nucleotide sequence ID" value="NZ_NGFN01000020.1"/>
</dbReference>
<proteinExistence type="predicted"/>
<accession>A0A243S903</accession>
<sequence length="139" mass="14892">MVIGVEFRNGSGKFEPHPHPAGLNDCYLLESTALDIMAAIMDPTGEYADDPLCWPLKASAEDVTVLPPHVVSVNELDFHRDEGIAYHHKLVEAGVDSALRLMPGLCHGPDLMSPAQMPDEYAAAVSVYADPAARVAPTA</sequence>
<dbReference type="Gene3D" id="3.40.50.1820">
    <property type="entry name" value="alpha/beta hydrolase"/>
    <property type="match status" value="1"/>
</dbReference>
<dbReference type="EMBL" id="NGFN01000020">
    <property type="protein sequence ID" value="OUD04141.1"/>
    <property type="molecule type" value="Genomic_DNA"/>
</dbReference>
<keyword evidence="3" id="KW-1185">Reference proteome</keyword>
<dbReference type="GO" id="GO:0016787">
    <property type="term" value="F:hydrolase activity"/>
    <property type="evidence" value="ECO:0007669"/>
    <property type="project" value="InterPro"/>
</dbReference>
<dbReference type="Proteomes" id="UP000195105">
    <property type="component" value="Unassembled WGS sequence"/>
</dbReference>
<evidence type="ECO:0000313" key="2">
    <source>
        <dbReference type="EMBL" id="OUD04141.1"/>
    </source>
</evidence>
<comment type="caution">
    <text evidence="2">The sequence shown here is derived from an EMBL/GenBank/DDBJ whole genome shotgun (WGS) entry which is preliminary data.</text>
</comment>
<dbReference type="Pfam" id="PF07859">
    <property type="entry name" value="Abhydrolase_3"/>
    <property type="match status" value="1"/>
</dbReference>
<reference evidence="2 3" key="1">
    <citation type="submission" date="2017-05" db="EMBL/GenBank/DDBJ databases">
        <title>Biotechnological potential of actinobacteria isolated from South African environments.</title>
        <authorList>
            <person name="Le Roes-Hill M."/>
            <person name="Prins A."/>
            <person name="Durrell K.A."/>
        </authorList>
    </citation>
    <scope>NUCLEOTIDE SEQUENCE [LARGE SCALE GENOMIC DNA]</scope>
    <source>
        <strain evidence="2 3">HMC13</strain>
    </source>
</reference>
<evidence type="ECO:0000313" key="3">
    <source>
        <dbReference type="Proteomes" id="UP000195105"/>
    </source>
</evidence>